<dbReference type="EMBL" id="ANHY01000004">
    <property type="protein sequence ID" value="EKV31910.1"/>
    <property type="molecule type" value="Genomic_DNA"/>
</dbReference>
<evidence type="ECO:0000313" key="1">
    <source>
        <dbReference type="EMBL" id="EKV31910.1"/>
    </source>
</evidence>
<evidence type="ECO:0000313" key="2">
    <source>
        <dbReference type="Proteomes" id="UP000009881"/>
    </source>
</evidence>
<organism evidence="1 2">
    <name type="scientific">Caenispirillum salinarum AK4</name>
    <dbReference type="NCBI Taxonomy" id="1238182"/>
    <lineage>
        <taxon>Bacteria</taxon>
        <taxon>Pseudomonadati</taxon>
        <taxon>Pseudomonadota</taxon>
        <taxon>Alphaproteobacteria</taxon>
        <taxon>Rhodospirillales</taxon>
        <taxon>Novispirillaceae</taxon>
        <taxon>Caenispirillum</taxon>
    </lineage>
</organism>
<dbReference type="Proteomes" id="UP000009881">
    <property type="component" value="Unassembled WGS sequence"/>
</dbReference>
<proteinExistence type="predicted"/>
<protein>
    <submittedName>
        <fullName evidence="1">Uncharacterized protein</fullName>
    </submittedName>
</protein>
<comment type="caution">
    <text evidence="1">The sequence shown here is derived from an EMBL/GenBank/DDBJ whole genome shotgun (WGS) entry which is preliminary data.</text>
</comment>
<reference evidence="1 2" key="1">
    <citation type="journal article" date="2013" name="Genome Announc.">
        <title>Draft Genome Sequence of an Alphaproteobacterium, Caenispirillum salinarum AK4(T), Isolated from a Solar Saltern.</title>
        <authorList>
            <person name="Khatri I."/>
            <person name="Singh A."/>
            <person name="Korpole S."/>
            <person name="Pinnaka A.K."/>
            <person name="Subramanian S."/>
        </authorList>
    </citation>
    <scope>NUCLEOTIDE SEQUENCE [LARGE SCALE GENOMIC DNA]</scope>
    <source>
        <strain evidence="1 2">AK4</strain>
    </source>
</reference>
<dbReference type="RefSeq" id="WP_009539171.1">
    <property type="nucleotide sequence ID" value="NZ_ANHY01000004.1"/>
</dbReference>
<name>K9H0U9_9PROT</name>
<keyword evidence="2" id="KW-1185">Reference proteome</keyword>
<sequence>MPSWFPSSLLFRAVPALIAVAVLVMAALFGSGSLSGPASAAADTLKGLMPDTAASDPQEAYTLRLHAEVATESACMSPPDDVAPAAVDALSRRDRAAYCRCFARVVARDASTADQMDLIDAQGEPPSAVATEARRACLPGRR</sequence>
<gene>
    <name evidence="1" type="ORF">C882_2974</name>
</gene>
<accession>K9H0U9</accession>
<dbReference type="AlphaFoldDB" id="K9H0U9"/>